<evidence type="ECO:0000313" key="2">
    <source>
        <dbReference type="EMBL" id="VEL38068.1"/>
    </source>
</evidence>
<evidence type="ECO:0000313" key="3">
    <source>
        <dbReference type="Proteomes" id="UP000784294"/>
    </source>
</evidence>
<dbReference type="Proteomes" id="UP000784294">
    <property type="component" value="Unassembled WGS sequence"/>
</dbReference>
<organism evidence="2 3">
    <name type="scientific">Protopolystoma xenopodis</name>
    <dbReference type="NCBI Taxonomy" id="117903"/>
    <lineage>
        <taxon>Eukaryota</taxon>
        <taxon>Metazoa</taxon>
        <taxon>Spiralia</taxon>
        <taxon>Lophotrochozoa</taxon>
        <taxon>Platyhelminthes</taxon>
        <taxon>Monogenea</taxon>
        <taxon>Polyopisthocotylea</taxon>
        <taxon>Polystomatidea</taxon>
        <taxon>Polystomatidae</taxon>
        <taxon>Protopolystoma</taxon>
    </lineage>
</organism>
<gene>
    <name evidence="2" type="ORF">PXEA_LOCUS31508</name>
</gene>
<dbReference type="AlphaFoldDB" id="A0A3S5B6R9"/>
<comment type="caution">
    <text evidence="2">The sequence shown here is derived from an EMBL/GenBank/DDBJ whole genome shotgun (WGS) entry which is preliminary data.</text>
</comment>
<sequence>MPGWTGGAGESRGGRQGRPCRGLGEARVAARAASAPPRRRSRMGRQEMTTTTTTRGNGNKGGRRRAADARQLQPQVGATMVLLLPSWSHPRPAVQAK</sequence>
<reference evidence="2" key="1">
    <citation type="submission" date="2018-11" db="EMBL/GenBank/DDBJ databases">
        <authorList>
            <consortium name="Pathogen Informatics"/>
        </authorList>
    </citation>
    <scope>NUCLEOTIDE SEQUENCE</scope>
</reference>
<feature type="compositionally biased region" description="Low complexity" evidence="1">
    <location>
        <begin position="26"/>
        <end position="36"/>
    </location>
</feature>
<dbReference type="EMBL" id="CAAALY010256790">
    <property type="protein sequence ID" value="VEL38068.1"/>
    <property type="molecule type" value="Genomic_DNA"/>
</dbReference>
<evidence type="ECO:0000256" key="1">
    <source>
        <dbReference type="SAM" id="MobiDB-lite"/>
    </source>
</evidence>
<accession>A0A3S5B6R9</accession>
<name>A0A3S5B6R9_9PLAT</name>
<keyword evidence="3" id="KW-1185">Reference proteome</keyword>
<feature type="region of interest" description="Disordered" evidence="1">
    <location>
        <begin position="1"/>
        <end position="73"/>
    </location>
</feature>
<proteinExistence type="predicted"/>
<protein>
    <submittedName>
        <fullName evidence="2">Uncharacterized protein</fullName>
    </submittedName>
</protein>
<feature type="compositionally biased region" description="Gly residues" evidence="1">
    <location>
        <begin position="1"/>
        <end position="16"/>
    </location>
</feature>